<name>A0ABW9JYJ2_9FLAO</name>
<evidence type="ECO:0000259" key="1">
    <source>
        <dbReference type="Pfam" id="PF07244"/>
    </source>
</evidence>
<sequence length="611" mass="71038">MYYIPQPSMTRLLVIVMFFLNGLFLMRAQEKKDSLYYKIENFSDKRKVTKFIHRFIFRREADSASVRTTTEKLSQETHNGKHIRNIKIETIDPFGYGSEEKKEKSNWYDWFTNHLHANTRNSTVNNYLLFKKGEEYNAQKLYESERLLRAMPFINRVNISVSDSTSGKDSIDVVVKVLDSWSLKPRLSYSGSKIGLGATEENVLGLGHELNLLYRNDSKEKQDYLLGSYTAYNLWGTYINAQLLGERDFLKNERINFNVKRDFFSPLTKWAGGFTFEYFMRNVFLPVETDTGTENRFPEVQIKVYSQDLWGGYQIPVSADSSEKVNTNIALIGRFQNYQYKDSPGIDQYQYFSSYSSFLMSVGYIQRNFSVQKNIFQYDLPEDIAYGNSASITAGALSRSKEVMPYIGLSASYGKFIKGGYFNLKAQFGRFFNEDSRNRESFRLEGTYFTDLMDWKFAKARHFFSPTLALGNPQHNYSYKDRINLTSTDEFPVYDADYIGTKKLVLRYQLQLFINKTWKNFHFSPYLTAAVGWLGMPDDKLLKTNANTKIGIGVLINNPFLVFNRIQISFTYYPRVPFDNNSVFDFNSNRNNLLPMNSFGTDIPHFVNFGN</sequence>
<comment type="caution">
    <text evidence="2">The sequence shown here is derived from an EMBL/GenBank/DDBJ whole genome shotgun (WGS) entry which is preliminary data.</text>
</comment>
<reference evidence="2 3" key="1">
    <citation type="submission" date="2024-12" db="EMBL/GenBank/DDBJ databases">
        <title>Draft genome sequence of Chryseobacterium kwangjuense AG447.</title>
        <authorList>
            <person name="Cheptsov V.S."/>
            <person name="Belov A."/>
            <person name="Zavarzina A.G."/>
        </authorList>
    </citation>
    <scope>NUCLEOTIDE SEQUENCE [LARGE SCALE GENOMIC DNA]</scope>
    <source>
        <strain evidence="2 3">AG447</strain>
    </source>
</reference>
<dbReference type="RefSeq" id="WP_409355694.1">
    <property type="nucleotide sequence ID" value="NZ_JBJXVJ010000001.1"/>
</dbReference>
<evidence type="ECO:0000313" key="3">
    <source>
        <dbReference type="Proteomes" id="UP001634154"/>
    </source>
</evidence>
<protein>
    <recommendedName>
        <fullName evidence="1">POTRA domain-containing protein</fullName>
    </recommendedName>
</protein>
<dbReference type="Gene3D" id="3.10.20.310">
    <property type="entry name" value="membrane protein fhac"/>
    <property type="match status" value="1"/>
</dbReference>
<keyword evidence="3" id="KW-1185">Reference proteome</keyword>
<gene>
    <name evidence="2" type="ORF">ACKW6Q_03170</name>
</gene>
<evidence type="ECO:0000313" key="2">
    <source>
        <dbReference type="EMBL" id="MFN1215967.1"/>
    </source>
</evidence>
<accession>A0ABW9JYJ2</accession>
<proteinExistence type="predicted"/>
<dbReference type="Pfam" id="PF07244">
    <property type="entry name" value="POTRA"/>
    <property type="match status" value="1"/>
</dbReference>
<feature type="domain" description="POTRA" evidence="1">
    <location>
        <begin position="119"/>
        <end position="177"/>
    </location>
</feature>
<organism evidence="2 3">
    <name type="scientific">Chryseobacterium kwangjuense</name>
    <dbReference type="NCBI Taxonomy" id="267125"/>
    <lineage>
        <taxon>Bacteria</taxon>
        <taxon>Pseudomonadati</taxon>
        <taxon>Bacteroidota</taxon>
        <taxon>Flavobacteriia</taxon>
        <taxon>Flavobacteriales</taxon>
        <taxon>Weeksellaceae</taxon>
        <taxon>Chryseobacterium group</taxon>
        <taxon>Chryseobacterium</taxon>
    </lineage>
</organism>
<dbReference type="EMBL" id="JBJXVJ010000001">
    <property type="protein sequence ID" value="MFN1215967.1"/>
    <property type="molecule type" value="Genomic_DNA"/>
</dbReference>
<dbReference type="InterPro" id="IPR010827">
    <property type="entry name" value="BamA/TamA_POTRA"/>
</dbReference>
<dbReference type="Proteomes" id="UP001634154">
    <property type="component" value="Unassembled WGS sequence"/>
</dbReference>